<name>A0A6A3NXL2_9STRA</name>
<evidence type="ECO:0000256" key="1">
    <source>
        <dbReference type="SAM" id="MobiDB-lite"/>
    </source>
</evidence>
<evidence type="ECO:0000313" key="2">
    <source>
        <dbReference type="EMBL" id="KAE9046241.1"/>
    </source>
</evidence>
<feature type="compositionally biased region" description="Basic residues" evidence="1">
    <location>
        <begin position="178"/>
        <end position="189"/>
    </location>
</feature>
<accession>A0A6A3NXL2</accession>
<organism evidence="2 3">
    <name type="scientific">Phytophthora rubi</name>
    <dbReference type="NCBI Taxonomy" id="129364"/>
    <lineage>
        <taxon>Eukaryota</taxon>
        <taxon>Sar</taxon>
        <taxon>Stramenopiles</taxon>
        <taxon>Oomycota</taxon>
        <taxon>Peronosporomycetes</taxon>
        <taxon>Peronosporales</taxon>
        <taxon>Peronosporaceae</taxon>
        <taxon>Phytophthora</taxon>
    </lineage>
</organism>
<feature type="compositionally biased region" description="Polar residues" evidence="1">
    <location>
        <begin position="136"/>
        <end position="152"/>
    </location>
</feature>
<sequence length="189" mass="21209">MRRGIMITTVSSICRASASSWTDEMRCAFMLNSERGANCDIVANSPGQHEAPCDRTDQDERAQRLVGVAAEGHVRKDIGPRRSDRRTTAPTDWEGAVSIVEERRANSRAALPTARGSAHLRIRPEERRRRPKTLLRATQTTTRSTGPATKSDLSTDDDPGDSTERRTRNEERPEHEHRPGRRHGARVLH</sequence>
<dbReference type="Proteomes" id="UP000429607">
    <property type="component" value="Unassembled WGS sequence"/>
</dbReference>
<dbReference type="EMBL" id="QXFV01000194">
    <property type="protein sequence ID" value="KAE9046241.1"/>
    <property type="molecule type" value="Genomic_DNA"/>
</dbReference>
<feature type="compositionally biased region" description="Basic and acidic residues" evidence="1">
    <location>
        <begin position="162"/>
        <end position="177"/>
    </location>
</feature>
<reference evidence="2 3" key="1">
    <citation type="submission" date="2018-09" db="EMBL/GenBank/DDBJ databases">
        <title>Genomic investigation of the strawberry pathogen Phytophthora fragariae indicates pathogenicity is determined by transcriptional variation in three key races.</title>
        <authorList>
            <person name="Adams T.M."/>
            <person name="Armitage A.D."/>
            <person name="Sobczyk M.K."/>
            <person name="Bates H.J."/>
            <person name="Dunwell J.M."/>
            <person name="Nellist C.F."/>
            <person name="Harrison R.J."/>
        </authorList>
    </citation>
    <scope>NUCLEOTIDE SEQUENCE [LARGE SCALE GENOMIC DNA]</scope>
    <source>
        <strain evidence="2 3">SCRP249</strain>
    </source>
</reference>
<gene>
    <name evidence="2" type="ORF">PR001_g4650</name>
</gene>
<comment type="caution">
    <text evidence="2">The sequence shown here is derived from an EMBL/GenBank/DDBJ whole genome shotgun (WGS) entry which is preliminary data.</text>
</comment>
<feature type="region of interest" description="Disordered" evidence="1">
    <location>
        <begin position="70"/>
        <end position="189"/>
    </location>
</feature>
<proteinExistence type="predicted"/>
<feature type="compositionally biased region" description="Basic and acidic residues" evidence="1">
    <location>
        <begin position="72"/>
        <end position="87"/>
    </location>
</feature>
<protein>
    <submittedName>
        <fullName evidence="2">Uncharacterized protein</fullName>
    </submittedName>
</protein>
<evidence type="ECO:0000313" key="3">
    <source>
        <dbReference type="Proteomes" id="UP000429607"/>
    </source>
</evidence>
<dbReference type="AlphaFoldDB" id="A0A6A3NXL2"/>